<dbReference type="OrthoDB" id="5291908at2"/>
<dbReference type="SUPFAM" id="SSF141868">
    <property type="entry name" value="EAL domain-like"/>
    <property type="match status" value="1"/>
</dbReference>
<dbReference type="InterPro" id="IPR003018">
    <property type="entry name" value="GAF"/>
</dbReference>
<dbReference type="RefSeq" id="WP_077273736.1">
    <property type="nucleotide sequence ID" value="NZ_LWRY01000161.1"/>
</dbReference>
<dbReference type="Proteomes" id="UP000095008">
    <property type="component" value="Unassembled WGS sequence"/>
</dbReference>
<dbReference type="InterPro" id="IPR029787">
    <property type="entry name" value="Nucleotide_cyclase"/>
</dbReference>
<sequence length="749" mass="83678">MTTTSAGPESATPAAFSEQDTLLLKRLGTTLRPRLAELAEDLYRHIQSQPESPNLPGDADQAARLRAMQKDWLEKLFAGPYDGAFWDTQRHMGERHIELAIPLPQIWATFTFLRTALTGAAIRAAVTEQIDPVAGITPLLRLLDACQYVMSTAYERKRLHDAILALRRLARVYDLEAFFHEAAKLAIMEAQADGAGLLCQEDGQQLQYRFFHGLPAAYQAFARWSFPDHLGTSGAALQRGEPVYVPDYAQSMYAMPEFVDAGLQGSLAIPIPGPEGLQGVLAISWFQSQPPTRIPEDRWDHLRLITDLLGANLHREKLEIRMEGLATRDMLTGLPNRRVVTERITTAMARAERHQCLFALLFLDLDGFKPINDRLGHHVGDETLQQVAHDLRSALRGEDSVLRYAGDEFMVLAQDMTHISEAEAIAQRMVETVHRDVHRGELTLPLSASIGVSVYPFDDGSAEEIVHHADLAMYAAKQAGGDQWQFYDNDIGEALAERQALVHDLRHALERGEFRLHWQPIVTLSPRQISGAEALLRWQHPTRGLLSPGEFLEILESLPLMQAVGHWVIETACAQAAQWHSQGHCLDVHINLAASQLEDKTLLDFLKDTLRRHPTLQQDHLWLEIVERIALRDIPATAAMIRACRELGLHFSLDDFGTGAAALQYLVELECSGIKLDKSMVDPMRNSPKHHKMVRAMVDMAKTLSIHVVAEGVEDHQTAEILDAMGVQHAQGYLFAKPMEAAEMTQMLG</sequence>
<dbReference type="Pfam" id="PF00990">
    <property type="entry name" value="GGDEF"/>
    <property type="match status" value="1"/>
</dbReference>
<dbReference type="CDD" id="cd01948">
    <property type="entry name" value="EAL"/>
    <property type="match status" value="1"/>
</dbReference>
<dbReference type="Gene3D" id="3.20.20.450">
    <property type="entry name" value="EAL domain"/>
    <property type="match status" value="1"/>
</dbReference>
<dbReference type="Gene3D" id="3.30.450.40">
    <property type="match status" value="1"/>
</dbReference>
<feature type="domain" description="GGDEF" evidence="4">
    <location>
        <begin position="356"/>
        <end position="489"/>
    </location>
</feature>
<dbReference type="SMART" id="SM00052">
    <property type="entry name" value="EAL"/>
    <property type="match status" value="1"/>
</dbReference>
<evidence type="ECO:0000313" key="6">
    <source>
        <dbReference type="Proteomes" id="UP000095008"/>
    </source>
</evidence>
<dbReference type="CDD" id="cd01068">
    <property type="entry name" value="globin_sensor"/>
    <property type="match status" value="1"/>
</dbReference>
<dbReference type="FunFam" id="3.30.70.270:FF:000001">
    <property type="entry name" value="Diguanylate cyclase domain protein"/>
    <property type="match status" value="1"/>
</dbReference>
<dbReference type="SUPFAM" id="SSF46458">
    <property type="entry name" value="Globin-like"/>
    <property type="match status" value="1"/>
</dbReference>
<dbReference type="InterPro" id="IPR044398">
    <property type="entry name" value="Globin-sensor_dom"/>
</dbReference>
<dbReference type="Gene3D" id="3.30.70.270">
    <property type="match status" value="1"/>
</dbReference>
<evidence type="ECO:0000313" key="5">
    <source>
        <dbReference type="EMBL" id="OCX70568.1"/>
    </source>
</evidence>
<dbReference type="Gene3D" id="1.10.490.10">
    <property type="entry name" value="Globins"/>
    <property type="match status" value="1"/>
</dbReference>
<dbReference type="PROSITE" id="PS50887">
    <property type="entry name" value="GGDEF"/>
    <property type="match status" value="1"/>
</dbReference>
<dbReference type="SUPFAM" id="SSF55073">
    <property type="entry name" value="Nucleotide cyclase"/>
    <property type="match status" value="1"/>
</dbReference>
<dbReference type="Pfam" id="PF11563">
    <property type="entry name" value="Protoglobin"/>
    <property type="match status" value="1"/>
</dbReference>
<evidence type="ECO:0000256" key="2">
    <source>
        <dbReference type="ARBA" id="ARBA00029839"/>
    </source>
</evidence>
<dbReference type="AlphaFoldDB" id="A0A1C2I3I1"/>
<feature type="domain" description="EAL" evidence="3">
    <location>
        <begin position="498"/>
        <end position="749"/>
    </location>
</feature>
<organism evidence="5 6">
    <name type="scientific">Acidithiobacillus thiooxidans</name>
    <name type="common">Thiobacillus thiooxidans</name>
    <dbReference type="NCBI Taxonomy" id="930"/>
    <lineage>
        <taxon>Bacteria</taxon>
        <taxon>Pseudomonadati</taxon>
        <taxon>Pseudomonadota</taxon>
        <taxon>Acidithiobacillia</taxon>
        <taxon>Acidithiobacillales</taxon>
        <taxon>Acidithiobacillaceae</taxon>
        <taxon>Acidithiobacillus</taxon>
    </lineage>
</organism>
<dbReference type="InterPro" id="IPR029016">
    <property type="entry name" value="GAF-like_dom_sf"/>
</dbReference>
<dbReference type="GO" id="GO:0003824">
    <property type="term" value="F:catalytic activity"/>
    <property type="evidence" value="ECO:0007669"/>
    <property type="project" value="UniProtKB-ARBA"/>
</dbReference>
<reference evidence="5" key="1">
    <citation type="journal article" date="2016" name="Int. J. Mol. Sci.">
        <title>Comparative genomics of the extreme acidophile Acidithiobacillus thiooxidans reveals intraspecific divergence and niche adaptation.</title>
        <authorList>
            <person name="Zhang X."/>
            <person name="Feng X."/>
            <person name="Tao J."/>
            <person name="Ma L."/>
            <person name="Xiao Y."/>
            <person name="Liang Y."/>
            <person name="Liu X."/>
            <person name="Yin H."/>
        </authorList>
    </citation>
    <scope>NUCLEOTIDE SEQUENCE [LARGE SCALE GENOMIC DNA]</scope>
    <source>
        <strain evidence="5">DXS-W</strain>
    </source>
</reference>
<dbReference type="InterPro" id="IPR000160">
    <property type="entry name" value="GGDEF_dom"/>
</dbReference>
<dbReference type="GO" id="GO:0020037">
    <property type="term" value="F:heme binding"/>
    <property type="evidence" value="ECO:0007669"/>
    <property type="project" value="InterPro"/>
</dbReference>
<dbReference type="PANTHER" id="PTHR44757">
    <property type="entry name" value="DIGUANYLATE CYCLASE DGCP"/>
    <property type="match status" value="1"/>
</dbReference>
<evidence type="ECO:0000256" key="1">
    <source>
        <dbReference type="ARBA" id="ARBA00015125"/>
    </source>
</evidence>
<evidence type="ECO:0000259" key="4">
    <source>
        <dbReference type="PROSITE" id="PS50887"/>
    </source>
</evidence>
<dbReference type="InterPro" id="IPR052155">
    <property type="entry name" value="Biofilm_reg_signaling"/>
</dbReference>
<dbReference type="InterPro" id="IPR009050">
    <property type="entry name" value="Globin-like_sf"/>
</dbReference>
<dbReference type="InterPro" id="IPR039379">
    <property type="entry name" value="Protoglobin_sensor_dom"/>
</dbReference>
<dbReference type="InterPro" id="IPR043128">
    <property type="entry name" value="Rev_trsase/Diguanyl_cyclase"/>
</dbReference>
<dbReference type="InterPro" id="IPR012292">
    <property type="entry name" value="Globin/Proto"/>
</dbReference>
<dbReference type="Pfam" id="PF00563">
    <property type="entry name" value="EAL"/>
    <property type="match status" value="1"/>
</dbReference>
<dbReference type="NCBIfam" id="TIGR00254">
    <property type="entry name" value="GGDEF"/>
    <property type="match status" value="1"/>
</dbReference>
<proteinExistence type="predicted"/>
<dbReference type="PROSITE" id="PS50883">
    <property type="entry name" value="EAL"/>
    <property type="match status" value="1"/>
</dbReference>
<dbReference type="PANTHER" id="PTHR44757:SF2">
    <property type="entry name" value="BIOFILM ARCHITECTURE MAINTENANCE PROTEIN MBAA"/>
    <property type="match status" value="1"/>
</dbReference>
<dbReference type="InterPro" id="IPR035919">
    <property type="entry name" value="EAL_sf"/>
</dbReference>
<dbReference type="EMBL" id="LWRY01000161">
    <property type="protein sequence ID" value="OCX70568.1"/>
    <property type="molecule type" value="Genomic_DNA"/>
</dbReference>
<name>A0A1C2I3I1_ACITH</name>
<dbReference type="GO" id="GO:0019825">
    <property type="term" value="F:oxygen binding"/>
    <property type="evidence" value="ECO:0007669"/>
    <property type="project" value="InterPro"/>
</dbReference>
<evidence type="ECO:0000259" key="3">
    <source>
        <dbReference type="PROSITE" id="PS50883"/>
    </source>
</evidence>
<dbReference type="SMART" id="SM00267">
    <property type="entry name" value="GGDEF"/>
    <property type="match status" value="1"/>
</dbReference>
<dbReference type="InterPro" id="IPR001633">
    <property type="entry name" value="EAL_dom"/>
</dbReference>
<protein>
    <recommendedName>
        <fullName evidence="1">Diguanylate cyclase DosC</fullName>
    </recommendedName>
    <alternativeName>
        <fullName evidence="2">Direct oxygen-sensing cyclase</fullName>
    </alternativeName>
</protein>
<dbReference type="SUPFAM" id="SSF55781">
    <property type="entry name" value="GAF domain-like"/>
    <property type="match status" value="1"/>
</dbReference>
<comment type="caution">
    <text evidence="5">The sequence shown here is derived from an EMBL/GenBank/DDBJ whole genome shotgun (WGS) entry which is preliminary data.</text>
</comment>
<gene>
    <name evidence="5" type="ORF">A6M23_13850</name>
</gene>
<accession>A0A1C2I3I1</accession>
<keyword evidence="6" id="KW-1185">Reference proteome</keyword>
<dbReference type="CDD" id="cd01949">
    <property type="entry name" value="GGDEF"/>
    <property type="match status" value="1"/>
</dbReference>
<dbReference type="SMART" id="SM00065">
    <property type="entry name" value="GAF"/>
    <property type="match status" value="1"/>
</dbReference>